<proteinExistence type="inferred from homology"/>
<feature type="domain" description="Nudix hydrolase" evidence="5">
    <location>
        <begin position="18"/>
        <end position="145"/>
    </location>
</feature>
<dbReference type="PROSITE" id="PS00893">
    <property type="entry name" value="NUDIX_BOX"/>
    <property type="match status" value="1"/>
</dbReference>
<dbReference type="InterPro" id="IPR000086">
    <property type="entry name" value="NUDIX_hydrolase_dom"/>
</dbReference>
<dbReference type="PANTHER" id="PTHR43046:SF14">
    <property type="entry name" value="MUTT_NUDIX FAMILY PROTEIN"/>
    <property type="match status" value="1"/>
</dbReference>
<evidence type="ECO:0000256" key="3">
    <source>
        <dbReference type="ARBA" id="ARBA00022801"/>
    </source>
</evidence>
<evidence type="ECO:0000256" key="2">
    <source>
        <dbReference type="ARBA" id="ARBA00005582"/>
    </source>
</evidence>
<dbReference type="PRINTS" id="PR00502">
    <property type="entry name" value="NUDIXFAMILY"/>
</dbReference>
<dbReference type="InterPro" id="IPR020084">
    <property type="entry name" value="NUDIX_hydrolase_CS"/>
</dbReference>
<dbReference type="PANTHER" id="PTHR43046">
    <property type="entry name" value="GDP-MANNOSE MANNOSYL HYDROLASE"/>
    <property type="match status" value="1"/>
</dbReference>
<dbReference type="SUPFAM" id="SSF55811">
    <property type="entry name" value="Nudix"/>
    <property type="match status" value="1"/>
</dbReference>
<dbReference type="InterPro" id="IPR015797">
    <property type="entry name" value="NUDIX_hydrolase-like_dom_sf"/>
</dbReference>
<dbReference type="InterPro" id="IPR020476">
    <property type="entry name" value="Nudix_hydrolase"/>
</dbReference>
<dbReference type="Pfam" id="PF00293">
    <property type="entry name" value="NUDIX"/>
    <property type="match status" value="1"/>
</dbReference>
<evidence type="ECO:0000259" key="5">
    <source>
        <dbReference type="PROSITE" id="PS51462"/>
    </source>
</evidence>
<dbReference type="RefSeq" id="WP_345608849.1">
    <property type="nucleotide sequence ID" value="NZ_BAABJV010000001.1"/>
</dbReference>
<dbReference type="Gene3D" id="3.90.79.10">
    <property type="entry name" value="Nucleoside Triphosphate Pyrophosphohydrolase"/>
    <property type="match status" value="1"/>
</dbReference>
<evidence type="ECO:0000313" key="6">
    <source>
        <dbReference type="EMBL" id="GAA4762515.1"/>
    </source>
</evidence>
<sequence length="164" mass="17353">MNGSPSAERPERVSPSPNGLIGVGVALRDPAGRVLLGLGHDGRWELPGGKVDPGERFEEAAAREVEEETGLRLDPAAITVGAVLLDGERGLTRVTAAATAPAATGLARVREPDKIVRWEWFVPDELPQPERLFAPSAAVLRHFLPSLPRPSGGPVFHRLPVGGA</sequence>
<organism evidence="6 7">
    <name type="scientific">Streptomyces sanyensis</name>
    <dbReference type="NCBI Taxonomy" id="568869"/>
    <lineage>
        <taxon>Bacteria</taxon>
        <taxon>Bacillati</taxon>
        <taxon>Actinomycetota</taxon>
        <taxon>Actinomycetes</taxon>
        <taxon>Kitasatosporales</taxon>
        <taxon>Streptomycetaceae</taxon>
        <taxon>Streptomyces</taxon>
    </lineage>
</organism>
<keyword evidence="7" id="KW-1185">Reference proteome</keyword>
<comment type="cofactor">
    <cofactor evidence="1">
        <name>Mg(2+)</name>
        <dbReference type="ChEBI" id="CHEBI:18420"/>
    </cofactor>
</comment>
<dbReference type="EMBL" id="BAABJV010000001">
    <property type="protein sequence ID" value="GAA4762515.1"/>
    <property type="molecule type" value="Genomic_DNA"/>
</dbReference>
<keyword evidence="3 4" id="KW-0378">Hydrolase</keyword>
<name>A0ABP8ZPM5_9ACTN</name>
<dbReference type="Proteomes" id="UP001501147">
    <property type="component" value="Unassembled WGS sequence"/>
</dbReference>
<comment type="caution">
    <text evidence="6">The sequence shown here is derived from an EMBL/GenBank/DDBJ whole genome shotgun (WGS) entry which is preliminary data.</text>
</comment>
<comment type="similarity">
    <text evidence="2 4">Belongs to the Nudix hydrolase family.</text>
</comment>
<reference evidence="7" key="1">
    <citation type="journal article" date="2019" name="Int. J. Syst. Evol. Microbiol.">
        <title>The Global Catalogue of Microorganisms (GCM) 10K type strain sequencing project: providing services to taxonomists for standard genome sequencing and annotation.</title>
        <authorList>
            <consortium name="The Broad Institute Genomics Platform"/>
            <consortium name="The Broad Institute Genome Sequencing Center for Infectious Disease"/>
            <person name="Wu L."/>
            <person name="Ma J."/>
        </authorList>
    </citation>
    <scope>NUCLEOTIDE SEQUENCE [LARGE SCALE GENOMIC DNA]</scope>
    <source>
        <strain evidence="7">JCM 18324</strain>
    </source>
</reference>
<evidence type="ECO:0000256" key="1">
    <source>
        <dbReference type="ARBA" id="ARBA00001946"/>
    </source>
</evidence>
<evidence type="ECO:0000313" key="7">
    <source>
        <dbReference type="Proteomes" id="UP001501147"/>
    </source>
</evidence>
<protein>
    <submittedName>
        <fullName evidence="6">NUDIX domain-containing protein</fullName>
    </submittedName>
</protein>
<dbReference type="PROSITE" id="PS51462">
    <property type="entry name" value="NUDIX"/>
    <property type="match status" value="1"/>
</dbReference>
<gene>
    <name evidence="6" type="ORF">GCM10023329_04990</name>
</gene>
<accession>A0ABP8ZPM5</accession>
<evidence type="ECO:0000256" key="4">
    <source>
        <dbReference type="RuleBase" id="RU003476"/>
    </source>
</evidence>